<dbReference type="SUPFAM" id="SSF57701">
    <property type="entry name" value="Zn2/Cys6 DNA-binding domain"/>
    <property type="match status" value="1"/>
</dbReference>
<evidence type="ECO:0000259" key="8">
    <source>
        <dbReference type="PROSITE" id="PS50048"/>
    </source>
</evidence>
<keyword evidence="10" id="KW-1185">Reference proteome</keyword>
<evidence type="ECO:0000256" key="3">
    <source>
        <dbReference type="ARBA" id="ARBA00023015"/>
    </source>
</evidence>
<dbReference type="SMART" id="SM00066">
    <property type="entry name" value="GAL4"/>
    <property type="match status" value="1"/>
</dbReference>
<name>A0A9P4XXR3_CRYP1</name>
<dbReference type="GO" id="GO:0005634">
    <property type="term" value="C:nucleus"/>
    <property type="evidence" value="ECO:0007669"/>
    <property type="project" value="UniProtKB-SubCell"/>
</dbReference>
<organism evidence="9 10">
    <name type="scientific">Cryphonectria parasitica (strain ATCC 38755 / EP155)</name>
    <dbReference type="NCBI Taxonomy" id="660469"/>
    <lineage>
        <taxon>Eukaryota</taxon>
        <taxon>Fungi</taxon>
        <taxon>Dikarya</taxon>
        <taxon>Ascomycota</taxon>
        <taxon>Pezizomycotina</taxon>
        <taxon>Sordariomycetes</taxon>
        <taxon>Sordariomycetidae</taxon>
        <taxon>Diaporthales</taxon>
        <taxon>Cryphonectriaceae</taxon>
        <taxon>Cryphonectria-Endothia species complex</taxon>
        <taxon>Cryphonectria</taxon>
    </lineage>
</organism>
<evidence type="ECO:0000313" key="9">
    <source>
        <dbReference type="EMBL" id="KAF3763224.1"/>
    </source>
</evidence>
<dbReference type="InterPro" id="IPR036864">
    <property type="entry name" value="Zn2-C6_fun-type_DNA-bd_sf"/>
</dbReference>
<feature type="domain" description="Zn(2)-C6 fungal-type" evidence="8">
    <location>
        <begin position="22"/>
        <end position="53"/>
    </location>
</feature>
<dbReference type="Pfam" id="PF04082">
    <property type="entry name" value="Fungal_trans"/>
    <property type="match status" value="1"/>
</dbReference>
<dbReference type="AlphaFoldDB" id="A0A9P4XXR3"/>
<dbReference type="InterPro" id="IPR001138">
    <property type="entry name" value="Zn2Cys6_DnaBD"/>
</dbReference>
<dbReference type="GeneID" id="63839804"/>
<dbReference type="GO" id="GO:0000976">
    <property type="term" value="F:transcription cis-regulatory region binding"/>
    <property type="evidence" value="ECO:0007669"/>
    <property type="project" value="TreeGrafter"/>
</dbReference>
<dbReference type="PANTHER" id="PTHR31845:SF21">
    <property type="entry name" value="REGULATORY PROTEIN LEU3"/>
    <property type="match status" value="1"/>
</dbReference>
<accession>A0A9P4XXR3</accession>
<dbReference type="Gene3D" id="4.10.240.10">
    <property type="entry name" value="Zn(2)-C6 fungal-type DNA-binding domain"/>
    <property type="match status" value="1"/>
</dbReference>
<dbReference type="InterPro" id="IPR051089">
    <property type="entry name" value="prtT"/>
</dbReference>
<dbReference type="CDD" id="cd00067">
    <property type="entry name" value="GAL4"/>
    <property type="match status" value="1"/>
</dbReference>
<dbReference type="GO" id="GO:0000981">
    <property type="term" value="F:DNA-binding transcription factor activity, RNA polymerase II-specific"/>
    <property type="evidence" value="ECO:0007669"/>
    <property type="project" value="InterPro"/>
</dbReference>
<comment type="subcellular location">
    <subcellularLocation>
        <location evidence="1">Nucleus</location>
    </subcellularLocation>
</comment>
<dbReference type="CDD" id="cd12148">
    <property type="entry name" value="fungal_TF_MHR"/>
    <property type="match status" value="1"/>
</dbReference>
<evidence type="ECO:0000256" key="6">
    <source>
        <dbReference type="ARBA" id="ARBA00023242"/>
    </source>
</evidence>
<dbReference type="RefSeq" id="XP_040774185.1">
    <property type="nucleotide sequence ID" value="XM_040922675.1"/>
</dbReference>
<proteinExistence type="predicted"/>
<dbReference type="InterPro" id="IPR007219">
    <property type="entry name" value="XnlR_reg_dom"/>
</dbReference>
<dbReference type="GO" id="GO:0006351">
    <property type="term" value="P:DNA-templated transcription"/>
    <property type="evidence" value="ECO:0007669"/>
    <property type="project" value="InterPro"/>
</dbReference>
<sequence length="707" mass="77890">MSASPTDRVPKRSGVVKRSSMACTTCRQVKLKCDALKRSPNPCTRCERMKRPCLCDPGFKRSVVRGALEKVTQEKEELQHLVHSLRGESAMDGALVVPSEQRSRGLSSESPQYRISMTSTPQNILPRPESSSLPGASPLRPSMALTPNSNATVMDSVSTFHLHGVYVDRHSAEGLFQYFLDHHFEQLPILHVRRSIDLVFEDSPLLFWAVILTAARGSRNPLFEKLLEPVKRLLMAQIVTSIRSIHAIQGLLILSFWPFPVQRQTQDVSWTYCNIAVSAAIQICLGRADLPRSGPHAKFDVPKGWTGDAVLRKKTWLGCFVVSTSLAATFGLPPPMSMVANRALSIRQSLEGHVPQDFLRLAELQEFWIRATTIIEGSSSGKPHHSLINLLVMELDEIKRSWPANISLWLSMGFAATGLHLCTTAVSSNIQREAKLQAADLRTARYQSFEAASRIVDLVVTLSNNTSGRIEIQSHATREVSEAMELYPKHQLRDVVAAALCLVNTIAVDNLDTKLVSADVKTTVIQEVLQICSVLRSLSWDEWDEGGSAAGLLELLVRHAEDSNTGRHFREAELSPQLGIVQNSVDVARRILGRVEDSGLNPEQHPPGPALAGTNPLQTPGYSTISGHPTVESSHSGGDESFAHPAPFMQAGHDTAVPNRLPGPDEANEYVMSTWSFDTFLWDELDVMNWGHLYQPDTTAIAVEPSG</sequence>
<dbReference type="Proteomes" id="UP000803844">
    <property type="component" value="Unassembled WGS sequence"/>
</dbReference>
<evidence type="ECO:0000256" key="4">
    <source>
        <dbReference type="ARBA" id="ARBA00023125"/>
    </source>
</evidence>
<protein>
    <recommendedName>
        <fullName evidence="8">Zn(2)-C6 fungal-type domain-containing protein</fullName>
    </recommendedName>
</protein>
<keyword evidence="3" id="KW-0805">Transcription regulation</keyword>
<dbReference type="PROSITE" id="PS50048">
    <property type="entry name" value="ZN2_CY6_FUNGAL_2"/>
    <property type="match status" value="1"/>
</dbReference>
<evidence type="ECO:0000256" key="2">
    <source>
        <dbReference type="ARBA" id="ARBA00022723"/>
    </source>
</evidence>
<comment type="caution">
    <text evidence="9">The sequence shown here is derived from an EMBL/GenBank/DDBJ whole genome shotgun (WGS) entry which is preliminary data.</text>
</comment>
<evidence type="ECO:0000256" key="5">
    <source>
        <dbReference type="ARBA" id="ARBA00023163"/>
    </source>
</evidence>
<keyword evidence="5" id="KW-0804">Transcription</keyword>
<dbReference type="OrthoDB" id="3163292at2759"/>
<evidence type="ECO:0000313" key="10">
    <source>
        <dbReference type="Proteomes" id="UP000803844"/>
    </source>
</evidence>
<evidence type="ECO:0000256" key="1">
    <source>
        <dbReference type="ARBA" id="ARBA00004123"/>
    </source>
</evidence>
<dbReference type="PROSITE" id="PS00463">
    <property type="entry name" value="ZN2_CY6_FUNGAL_1"/>
    <property type="match status" value="1"/>
</dbReference>
<keyword evidence="6" id="KW-0539">Nucleus</keyword>
<keyword evidence="4" id="KW-0238">DNA-binding</keyword>
<gene>
    <name evidence="9" type="ORF">M406DRAFT_352259</name>
</gene>
<feature type="compositionally biased region" description="Polar residues" evidence="7">
    <location>
        <begin position="119"/>
        <end position="134"/>
    </location>
</feature>
<keyword evidence="2" id="KW-0479">Metal-binding</keyword>
<dbReference type="EMBL" id="MU032349">
    <property type="protein sequence ID" value="KAF3763224.1"/>
    <property type="molecule type" value="Genomic_DNA"/>
</dbReference>
<dbReference type="GO" id="GO:0008270">
    <property type="term" value="F:zinc ion binding"/>
    <property type="evidence" value="ECO:0007669"/>
    <property type="project" value="InterPro"/>
</dbReference>
<evidence type="ECO:0000256" key="7">
    <source>
        <dbReference type="SAM" id="MobiDB-lite"/>
    </source>
</evidence>
<reference evidence="9" key="1">
    <citation type="journal article" date="2020" name="Phytopathology">
        <title>Genome sequence of the chestnut blight fungus Cryphonectria parasitica EP155: A fundamental resource for an archetypical invasive plant pathogen.</title>
        <authorList>
            <person name="Crouch J.A."/>
            <person name="Dawe A."/>
            <person name="Aerts A."/>
            <person name="Barry K."/>
            <person name="Churchill A.C.L."/>
            <person name="Grimwood J."/>
            <person name="Hillman B."/>
            <person name="Milgroom M.G."/>
            <person name="Pangilinan J."/>
            <person name="Smith M."/>
            <person name="Salamov A."/>
            <person name="Schmutz J."/>
            <person name="Yadav J."/>
            <person name="Grigoriev I.V."/>
            <person name="Nuss D."/>
        </authorList>
    </citation>
    <scope>NUCLEOTIDE SEQUENCE</scope>
    <source>
        <strain evidence="9">EP155</strain>
    </source>
</reference>
<dbReference type="PANTHER" id="PTHR31845">
    <property type="entry name" value="FINGER DOMAIN PROTEIN, PUTATIVE-RELATED"/>
    <property type="match status" value="1"/>
</dbReference>
<feature type="region of interest" description="Disordered" evidence="7">
    <location>
        <begin position="119"/>
        <end position="142"/>
    </location>
</feature>